<feature type="transmembrane region" description="Helical" evidence="5">
    <location>
        <begin position="281"/>
        <end position="302"/>
    </location>
</feature>
<comment type="subunit">
    <text evidence="5">NDH-1 is composed of 14 different subunits. Subunits NuoA, H, J, K, L, M, N constitute the membrane sector of the complex.</text>
</comment>
<keyword evidence="5" id="KW-0520">NAD</keyword>
<comment type="function">
    <text evidence="5">NDH-1 shuttles electrons from NADH, via FMN and iron-sulfur (Fe-S) centers, to quinones in the respiratory chain. The immediate electron acceptor for the enzyme in this species is believed to be ubiquinone. Couples the redox reaction to proton translocation (for every two electrons transferred, four hydrogen ions are translocated across the cytoplasmic membrane), and thus conserves the redox energy in a proton gradient.</text>
</comment>
<feature type="transmembrane region" description="Helical" evidence="5">
    <location>
        <begin position="349"/>
        <end position="368"/>
    </location>
</feature>
<comment type="subcellular location">
    <subcellularLocation>
        <location evidence="5">Cell membrane</location>
        <topology evidence="5">Multi-pass membrane protein</topology>
    </subcellularLocation>
    <subcellularLocation>
        <location evidence="1">Endomembrane system</location>
        <topology evidence="1">Multi-pass membrane protein</topology>
    </subcellularLocation>
    <subcellularLocation>
        <location evidence="6">Membrane</location>
        <topology evidence="6">Multi-pass membrane protein</topology>
    </subcellularLocation>
</comment>
<feature type="transmembrane region" description="Helical" evidence="5">
    <location>
        <begin position="232"/>
        <end position="250"/>
    </location>
</feature>
<feature type="transmembrane region" description="Helical" evidence="5">
    <location>
        <begin position="113"/>
        <end position="134"/>
    </location>
</feature>
<feature type="transmembrane region" description="Helical" evidence="5">
    <location>
        <begin position="91"/>
        <end position="107"/>
    </location>
</feature>
<keyword evidence="2 5" id="KW-0812">Transmembrane</keyword>
<proteinExistence type="inferred from homology"/>
<feature type="transmembrane region" description="Helical" evidence="5">
    <location>
        <begin position="6"/>
        <end position="24"/>
    </location>
</feature>
<protein>
    <recommendedName>
        <fullName evidence="5">NADH-quinone oxidoreductase subunit N</fullName>
        <ecNumber evidence="5">7.1.1.-</ecNumber>
    </recommendedName>
    <alternativeName>
        <fullName evidence="5">NADH dehydrogenase I subunit N</fullName>
    </alternativeName>
    <alternativeName>
        <fullName evidence="5">NDH-1 subunit N</fullName>
    </alternativeName>
</protein>
<feature type="transmembrane region" description="Helical" evidence="5">
    <location>
        <begin position="256"/>
        <end position="274"/>
    </location>
</feature>
<dbReference type="InterPro" id="IPR001750">
    <property type="entry name" value="ND/Mrp_TM"/>
</dbReference>
<dbReference type="GO" id="GO:0050136">
    <property type="term" value="F:NADH dehydrogenase (quinone) (non-electrogenic) activity"/>
    <property type="evidence" value="ECO:0007669"/>
    <property type="project" value="UniProtKB-UniRule"/>
</dbReference>
<evidence type="ECO:0000256" key="4">
    <source>
        <dbReference type="ARBA" id="ARBA00023136"/>
    </source>
</evidence>
<keyword evidence="5" id="KW-1278">Translocase</keyword>
<comment type="catalytic activity">
    <reaction evidence="5">
        <text>a quinone + NADH + 5 H(+)(in) = a quinol + NAD(+) + 4 H(+)(out)</text>
        <dbReference type="Rhea" id="RHEA:57888"/>
        <dbReference type="ChEBI" id="CHEBI:15378"/>
        <dbReference type="ChEBI" id="CHEBI:24646"/>
        <dbReference type="ChEBI" id="CHEBI:57540"/>
        <dbReference type="ChEBI" id="CHEBI:57945"/>
        <dbReference type="ChEBI" id="CHEBI:132124"/>
    </reaction>
</comment>
<feature type="transmembrane region" description="Helical" evidence="5">
    <location>
        <begin position="424"/>
        <end position="443"/>
    </location>
</feature>
<feature type="transmembrane region" description="Helical" evidence="5">
    <location>
        <begin position="64"/>
        <end position="84"/>
    </location>
</feature>
<evidence type="ECO:0000256" key="6">
    <source>
        <dbReference type="RuleBase" id="RU000320"/>
    </source>
</evidence>
<keyword evidence="5" id="KW-1003">Cell membrane</keyword>
<keyword evidence="4 5" id="KW-0472">Membrane</keyword>
<feature type="transmembrane region" description="Helical" evidence="5">
    <location>
        <begin position="308"/>
        <end position="329"/>
    </location>
</feature>
<feature type="domain" description="NADH:quinone oxidoreductase/Mrp antiporter transmembrane" evidence="7">
    <location>
        <begin position="110"/>
        <end position="399"/>
    </location>
</feature>
<dbReference type="GO" id="GO:0012505">
    <property type="term" value="C:endomembrane system"/>
    <property type="evidence" value="ECO:0007669"/>
    <property type="project" value="UniProtKB-SubCell"/>
</dbReference>
<comment type="caution">
    <text evidence="8">The sequence shown here is derived from an EMBL/GenBank/DDBJ whole genome shotgun (WGS) entry which is preliminary data.</text>
</comment>
<reference evidence="8 9" key="1">
    <citation type="journal article" date="2016" name="Nat. Commun.">
        <title>Thousands of microbial genomes shed light on interconnected biogeochemical processes in an aquifer system.</title>
        <authorList>
            <person name="Anantharaman K."/>
            <person name="Brown C.T."/>
            <person name="Hug L.A."/>
            <person name="Sharon I."/>
            <person name="Castelle C.J."/>
            <person name="Probst A.J."/>
            <person name="Thomas B.C."/>
            <person name="Singh A."/>
            <person name="Wilkins M.J."/>
            <person name="Karaoz U."/>
            <person name="Brodie E.L."/>
            <person name="Williams K.H."/>
            <person name="Hubbard S.S."/>
            <person name="Banfield J.F."/>
        </authorList>
    </citation>
    <scope>NUCLEOTIDE SEQUENCE [LARGE SCALE GENOMIC DNA]</scope>
</reference>
<name>A0A1F6C5Q0_9BACT</name>
<evidence type="ECO:0000313" key="8">
    <source>
        <dbReference type="EMBL" id="OGG44491.1"/>
    </source>
</evidence>
<dbReference type="Proteomes" id="UP000178249">
    <property type="component" value="Unassembled WGS sequence"/>
</dbReference>
<feature type="transmembrane region" description="Helical" evidence="5">
    <location>
        <begin position="187"/>
        <end position="211"/>
    </location>
</feature>
<dbReference type="PANTHER" id="PTHR22773">
    <property type="entry name" value="NADH DEHYDROGENASE"/>
    <property type="match status" value="1"/>
</dbReference>
<dbReference type="EMBL" id="MFKP01000008">
    <property type="protein sequence ID" value="OGG44491.1"/>
    <property type="molecule type" value="Genomic_DNA"/>
</dbReference>
<evidence type="ECO:0000256" key="3">
    <source>
        <dbReference type="ARBA" id="ARBA00022989"/>
    </source>
</evidence>
<dbReference type="GO" id="GO:0042773">
    <property type="term" value="P:ATP synthesis coupled electron transport"/>
    <property type="evidence" value="ECO:0007669"/>
    <property type="project" value="InterPro"/>
</dbReference>
<evidence type="ECO:0000313" key="9">
    <source>
        <dbReference type="Proteomes" id="UP000178249"/>
    </source>
</evidence>
<evidence type="ECO:0000256" key="5">
    <source>
        <dbReference type="HAMAP-Rule" id="MF_00445"/>
    </source>
</evidence>
<dbReference type="InterPro" id="IPR010096">
    <property type="entry name" value="NADH-Q_OxRdtase_suN/2"/>
</dbReference>
<organism evidence="8 9">
    <name type="scientific">Candidatus Kaiserbacteria bacterium RIFCSPHIGHO2_01_FULL_48_10</name>
    <dbReference type="NCBI Taxonomy" id="1798476"/>
    <lineage>
        <taxon>Bacteria</taxon>
        <taxon>Candidatus Kaiseribacteriota</taxon>
    </lineage>
</organism>
<feature type="transmembrane region" description="Helical" evidence="5">
    <location>
        <begin position="31"/>
        <end position="52"/>
    </location>
</feature>
<keyword evidence="5" id="KW-0874">Quinone</keyword>
<dbReference type="EC" id="7.1.1.-" evidence="5"/>
<dbReference type="Pfam" id="PF00361">
    <property type="entry name" value="Proton_antipo_M"/>
    <property type="match status" value="1"/>
</dbReference>
<evidence type="ECO:0000256" key="1">
    <source>
        <dbReference type="ARBA" id="ARBA00004127"/>
    </source>
</evidence>
<keyword evidence="5" id="KW-0813">Transport</keyword>
<dbReference type="GO" id="GO:0048038">
    <property type="term" value="F:quinone binding"/>
    <property type="evidence" value="ECO:0007669"/>
    <property type="project" value="UniProtKB-KW"/>
</dbReference>
<feature type="transmembrane region" description="Helical" evidence="5">
    <location>
        <begin position="374"/>
        <end position="404"/>
    </location>
</feature>
<sequence length="458" mass="49204">MLAFVPEFLLVLTAIAIIFGKEFFRKDNWVPIATLWALGVAFLLRVMTFGQVKALGGLFVLNSFGWYFDLIYLGVAVAAVIFSFSVTKDRSTFFSLLLIGVVGMMLLTKSRDFLALFLSVELVALSLYSLVAFGKDEKKLEGGVKFFVLNIFASSLLIFGIGIIFAAAGSTQFAGAREAFLGNELPVFVGIVFFLAGLGFKMGIFPFNFWIPDVYQAAPVGITTLLAGASKKAAFGASVLVFLLALSAFAPFWAGLFALLAVATLLFGHLGALWQSNFRRFMAYSIIGQSGFLMMGLAAPSALGLTGLLFHVLTHAVAVIGIFAIIAFLESRGVFEIHGLDGLGLRSPFLAASLVIFFASLAGIPLFAGFVSKFILFSAAIQAGQGMLAIFAIFASAISVFFYFKIARSMFVNKPSSKPLDVPMSTKCLVTISVFLILLFGLYPGPIVGFLQKAVSVL</sequence>
<dbReference type="GO" id="GO:0005886">
    <property type="term" value="C:plasma membrane"/>
    <property type="evidence" value="ECO:0007669"/>
    <property type="project" value="UniProtKB-SubCell"/>
</dbReference>
<dbReference type="AlphaFoldDB" id="A0A1F6C5Q0"/>
<keyword evidence="3 5" id="KW-1133">Transmembrane helix</keyword>
<accession>A0A1F6C5Q0</accession>
<gene>
    <name evidence="5" type="primary">nuoN</name>
    <name evidence="8" type="ORF">A2841_00220</name>
</gene>
<dbReference type="GO" id="GO:0008137">
    <property type="term" value="F:NADH dehydrogenase (ubiquinone) activity"/>
    <property type="evidence" value="ECO:0007669"/>
    <property type="project" value="InterPro"/>
</dbReference>
<keyword evidence="5" id="KW-0830">Ubiquinone</keyword>
<evidence type="ECO:0000259" key="7">
    <source>
        <dbReference type="Pfam" id="PF00361"/>
    </source>
</evidence>
<feature type="transmembrane region" description="Helical" evidence="5">
    <location>
        <begin position="146"/>
        <end position="167"/>
    </location>
</feature>
<dbReference type="HAMAP" id="MF_00445">
    <property type="entry name" value="NDH1_NuoN_1"/>
    <property type="match status" value="1"/>
</dbReference>
<comment type="similarity">
    <text evidence="5">Belongs to the complex I subunit 2 family.</text>
</comment>
<evidence type="ECO:0000256" key="2">
    <source>
        <dbReference type="ARBA" id="ARBA00022692"/>
    </source>
</evidence>